<dbReference type="KEGG" id="epa:110241567"/>
<keyword evidence="5" id="KW-0479">Metal-binding</keyword>
<dbReference type="OrthoDB" id="9984693at2759"/>
<dbReference type="SUPFAM" id="SSF56300">
    <property type="entry name" value="Metallo-dependent phosphatases"/>
    <property type="match status" value="1"/>
</dbReference>
<dbReference type="Pfam" id="PF00149">
    <property type="entry name" value="Metallophos"/>
    <property type="match status" value="1"/>
</dbReference>
<proteinExistence type="inferred from homology"/>
<protein>
    <recommendedName>
        <fullName evidence="11">Calcineurin-like phosphoesterase domain-containing protein</fullName>
    </recommendedName>
</protein>
<evidence type="ECO:0000256" key="3">
    <source>
        <dbReference type="ARBA" id="ARBA00008895"/>
    </source>
</evidence>
<dbReference type="InterPro" id="IPR004843">
    <property type="entry name" value="Calcineurin-like_PHP"/>
</dbReference>
<dbReference type="Gene3D" id="3.60.21.10">
    <property type="match status" value="1"/>
</dbReference>
<dbReference type="GO" id="GO:0005793">
    <property type="term" value="C:endoplasmic reticulum-Golgi intermediate compartment"/>
    <property type="evidence" value="ECO:0007669"/>
    <property type="project" value="InterPro"/>
</dbReference>
<comment type="subcellular location">
    <subcellularLocation>
        <location evidence="2">Membrane</location>
        <topology evidence="2">Multi-pass membrane protein</topology>
    </subcellularLocation>
</comment>
<dbReference type="InterPro" id="IPR033308">
    <property type="entry name" value="PGAP5/Cdc1/Ted1"/>
</dbReference>
<name>A0A913XE85_EXADI</name>
<evidence type="ECO:0000256" key="6">
    <source>
        <dbReference type="ARBA" id="ARBA00022801"/>
    </source>
</evidence>
<dbReference type="GO" id="GO:0016020">
    <property type="term" value="C:membrane"/>
    <property type="evidence" value="ECO:0007669"/>
    <property type="project" value="UniProtKB-SubCell"/>
</dbReference>
<accession>A0A913XE85</accession>
<evidence type="ECO:0000313" key="12">
    <source>
        <dbReference type="EnsemblMetazoa" id="XP_020903096.1"/>
    </source>
</evidence>
<organism evidence="12 13">
    <name type="scientific">Exaiptasia diaphana</name>
    <name type="common">Tropical sea anemone</name>
    <name type="synonym">Aiptasia pulchella</name>
    <dbReference type="NCBI Taxonomy" id="2652724"/>
    <lineage>
        <taxon>Eukaryota</taxon>
        <taxon>Metazoa</taxon>
        <taxon>Cnidaria</taxon>
        <taxon>Anthozoa</taxon>
        <taxon>Hexacorallia</taxon>
        <taxon>Actiniaria</taxon>
        <taxon>Aiptasiidae</taxon>
        <taxon>Exaiptasia</taxon>
    </lineage>
</organism>
<feature type="domain" description="Calcineurin-like phosphoesterase" evidence="11">
    <location>
        <begin position="50"/>
        <end position="299"/>
    </location>
</feature>
<dbReference type="OMA" id="LHCMKYP"/>
<evidence type="ECO:0000259" key="11">
    <source>
        <dbReference type="Pfam" id="PF00149"/>
    </source>
</evidence>
<evidence type="ECO:0000256" key="10">
    <source>
        <dbReference type="SAM" id="Phobius"/>
    </source>
</evidence>
<dbReference type="PANTHER" id="PTHR13315">
    <property type="entry name" value="METALLO PHOSPHOESTERASE RELATED"/>
    <property type="match status" value="1"/>
</dbReference>
<keyword evidence="7 10" id="KW-1133">Transmembrane helix</keyword>
<evidence type="ECO:0000256" key="2">
    <source>
        <dbReference type="ARBA" id="ARBA00004141"/>
    </source>
</evidence>
<keyword evidence="4 10" id="KW-0812">Transmembrane</keyword>
<evidence type="ECO:0000256" key="1">
    <source>
        <dbReference type="ARBA" id="ARBA00001936"/>
    </source>
</evidence>
<dbReference type="Proteomes" id="UP000887567">
    <property type="component" value="Unplaced"/>
</dbReference>
<evidence type="ECO:0000256" key="5">
    <source>
        <dbReference type="ARBA" id="ARBA00022723"/>
    </source>
</evidence>
<keyword evidence="8 10" id="KW-0472">Membrane</keyword>
<dbReference type="PANTHER" id="PTHR13315:SF0">
    <property type="entry name" value="METALLOPHOSPHOESTERASE 1"/>
    <property type="match status" value="1"/>
</dbReference>
<sequence length="396" mass="46101">MFPRRMKFILWFTCFVFIFCEWLVYYLVIFQCSWPELSPEDKQNNPEPLNVMLLSDPHLLGTQDGHWFDKLRREWQMERAFQTAATILQPEVVFVLGDLFDEGMKCNDEEFDDYVNRFRKMFRHSEDVHLHVTIGNHDIGFHDIASSNEKNYQRFSKAFNIPDVGLFQIKGNVFVTVNSIGLEGDNCTMCESSVNAIKQVANKLHCNDRNQRSLRRNLIKELAKKEECELPFDAPLPILVQHFPLYRKSESKCSGIDAPPPEEMKKENRPKWEVVSEEATSLLLKSFMPRLVLSGHTHHGCYVIHEDGTPELTIPSFSWRNRNNPSFIMAVITPKKFLLSKCFIPQENTVIAIYVFSAIVLVIASASVLKAYLKSLQRKLLRMLQERPSKPTQRYY</sequence>
<keyword evidence="9" id="KW-0464">Manganese</keyword>
<comment type="similarity">
    <text evidence="3">Belongs to the metallophosphoesterase superfamily. MPPE1 family.</text>
</comment>
<evidence type="ECO:0000256" key="7">
    <source>
        <dbReference type="ARBA" id="ARBA00022989"/>
    </source>
</evidence>
<evidence type="ECO:0000313" key="13">
    <source>
        <dbReference type="Proteomes" id="UP000887567"/>
    </source>
</evidence>
<dbReference type="AlphaFoldDB" id="A0A913XE85"/>
<keyword evidence="13" id="KW-1185">Reference proteome</keyword>
<feature type="transmembrane region" description="Helical" evidence="10">
    <location>
        <begin position="351"/>
        <end position="373"/>
    </location>
</feature>
<reference evidence="12" key="1">
    <citation type="submission" date="2022-11" db="UniProtKB">
        <authorList>
            <consortium name="EnsemblMetazoa"/>
        </authorList>
    </citation>
    <scope>IDENTIFICATION</scope>
</reference>
<dbReference type="GO" id="GO:0046872">
    <property type="term" value="F:metal ion binding"/>
    <property type="evidence" value="ECO:0007669"/>
    <property type="project" value="UniProtKB-KW"/>
</dbReference>
<keyword evidence="6" id="KW-0378">Hydrolase</keyword>
<dbReference type="RefSeq" id="XP_020903096.1">
    <property type="nucleotide sequence ID" value="XM_021047437.2"/>
</dbReference>
<dbReference type="GO" id="GO:0006506">
    <property type="term" value="P:GPI anchor biosynthetic process"/>
    <property type="evidence" value="ECO:0007669"/>
    <property type="project" value="InterPro"/>
</dbReference>
<dbReference type="InterPro" id="IPR029052">
    <property type="entry name" value="Metallo-depent_PP-like"/>
</dbReference>
<dbReference type="CDD" id="cd08165">
    <property type="entry name" value="MPP_MPPE1"/>
    <property type="match status" value="1"/>
</dbReference>
<evidence type="ECO:0000256" key="9">
    <source>
        <dbReference type="ARBA" id="ARBA00023211"/>
    </source>
</evidence>
<comment type="cofactor">
    <cofactor evidence="1">
        <name>Mn(2+)</name>
        <dbReference type="ChEBI" id="CHEBI:29035"/>
    </cofactor>
</comment>
<feature type="transmembrane region" description="Helical" evidence="10">
    <location>
        <begin position="9"/>
        <end position="28"/>
    </location>
</feature>
<dbReference type="GO" id="GO:0008081">
    <property type="term" value="F:phosphoric diester hydrolase activity"/>
    <property type="evidence" value="ECO:0007669"/>
    <property type="project" value="InterPro"/>
</dbReference>
<dbReference type="GO" id="GO:0006888">
    <property type="term" value="P:endoplasmic reticulum to Golgi vesicle-mediated transport"/>
    <property type="evidence" value="ECO:0007669"/>
    <property type="project" value="InterPro"/>
</dbReference>
<dbReference type="EnsemblMetazoa" id="XM_021047437.2">
    <property type="protein sequence ID" value="XP_020903096.1"/>
    <property type="gene ID" value="LOC110241567"/>
</dbReference>
<dbReference type="GeneID" id="110241567"/>
<evidence type="ECO:0000256" key="8">
    <source>
        <dbReference type="ARBA" id="ARBA00023136"/>
    </source>
</evidence>
<evidence type="ECO:0000256" key="4">
    <source>
        <dbReference type="ARBA" id="ARBA00022692"/>
    </source>
</evidence>
<dbReference type="InterPro" id="IPR039541">
    <property type="entry name" value="MPP_MPPE1"/>
</dbReference>